<sequence length="115" mass="12834">MEAKESSHPSLTGHCPSRFRGSTFSSNSVFRRQLCFYRRYDIIVEPSHCADTVILAVKPYKQHADVMMLLVEPLKGEDAGMLSAEPLYCVDADILVAEPSHCEAFATLSFVLSHK</sequence>
<dbReference type="AlphaFoldDB" id="A0AAN8WW19"/>
<evidence type="ECO:0000313" key="2">
    <source>
        <dbReference type="EMBL" id="KAK7071456.1"/>
    </source>
</evidence>
<feature type="non-terminal residue" evidence="2">
    <location>
        <position position="115"/>
    </location>
</feature>
<name>A0AAN8WW19_HALRR</name>
<dbReference type="Proteomes" id="UP001381693">
    <property type="component" value="Unassembled WGS sequence"/>
</dbReference>
<proteinExistence type="predicted"/>
<evidence type="ECO:0000313" key="3">
    <source>
        <dbReference type="Proteomes" id="UP001381693"/>
    </source>
</evidence>
<accession>A0AAN8WW19</accession>
<comment type="caution">
    <text evidence="2">The sequence shown here is derived from an EMBL/GenBank/DDBJ whole genome shotgun (WGS) entry which is preliminary data.</text>
</comment>
<protein>
    <submittedName>
        <fullName evidence="2">Uncharacterized protein</fullName>
    </submittedName>
</protein>
<keyword evidence="3" id="KW-1185">Reference proteome</keyword>
<feature type="region of interest" description="Disordered" evidence="1">
    <location>
        <begin position="1"/>
        <end position="23"/>
    </location>
</feature>
<gene>
    <name evidence="2" type="ORF">SK128_009393</name>
</gene>
<dbReference type="EMBL" id="JAXCGZ010014511">
    <property type="protein sequence ID" value="KAK7071456.1"/>
    <property type="molecule type" value="Genomic_DNA"/>
</dbReference>
<reference evidence="2 3" key="1">
    <citation type="submission" date="2023-11" db="EMBL/GenBank/DDBJ databases">
        <title>Halocaridina rubra genome assembly.</title>
        <authorList>
            <person name="Smith C."/>
        </authorList>
    </citation>
    <scope>NUCLEOTIDE SEQUENCE [LARGE SCALE GENOMIC DNA]</scope>
    <source>
        <strain evidence="2">EP-1</strain>
        <tissue evidence="2">Whole</tissue>
    </source>
</reference>
<evidence type="ECO:0000256" key="1">
    <source>
        <dbReference type="SAM" id="MobiDB-lite"/>
    </source>
</evidence>
<organism evidence="2 3">
    <name type="scientific">Halocaridina rubra</name>
    <name type="common">Hawaiian red shrimp</name>
    <dbReference type="NCBI Taxonomy" id="373956"/>
    <lineage>
        <taxon>Eukaryota</taxon>
        <taxon>Metazoa</taxon>
        <taxon>Ecdysozoa</taxon>
        <taxon>Arthropoda</taxon>
        <taxon>Crustacea</taxon>
        <taxon>Multicrustacea</taxon>
        <taxon>Malacostraca</taxon>
        <taxon>Eumalacostraca</taxon>
        <taxon>Eucarida</taxon>
        <taxon>Decapoda</taxon>
        <taxon>Pleocyemata</taxon>
        <taxon>Caridea</taxon>
        <taxon>Atyoidea</taxon>
        <taxon>Atyidae</taxon>
        <taxon>Halocaridina</taxon>
    </lineage>
</organism>